<accession>A0A0B2PUL3</accession>
<dbReference type="AlphaFoldDB" id="A0A0B2PUL3"/>
<sequence>TEAQKSLYRENKKKDCNAIVLIHQCVDDAHFEKIVGAATSQEAWKILEKCNEEKILRTLNPKFDHIVVAIEESKKLEEITVEELQGSLEVHEQRLIEREIEKPRE</sequence>
<proteinExistence type="predicted"/>
<evidence type="ECO:0008006" key="2">
    <source>
        <dbReference type="Google" id="ProtNLM"/>
    </source>
</evidence>
<protein>
    <recommendedName>
        <fullName evidence="2">UBN2 domain-containing protein</fullName>
    </recommendedName>
</protein>
<organism evidence="1">
    <name type="scientific">Glycine soja</name>
    <name type="common">Wild soybean</name>
    <dbReference type="NCBI Taxonomy" id="3848"/>
    <lineage>
        <taxon>Eukaryota</taxon>
        <taxon>Viridiplantae</taxon>
        <taxon>Streptophyta</taxon>
        <taxon>Embryophyta</taxon>
        <taxon>Tracheophyta</taxon>
        <taxon>Spermatophyta</taxon>
        <taxon>Magnoliopsida</taxon>
        <taxon>eudicotyledons</taxon>
        <taxon>Gunneridae</taxon>
        <taxon>Pentapetalae</taxon>
        <taxon>rosids</taxon>
        <taxon>fabids</taxon>
        <taxon>Fabales</taxon>
        <taxon>Fabaceae</taxon>
        <taxon>Papilionoideae</taxon>
        <taxon>50 kb inversion clade</taxon>
        <taxon>NPAAA clade</taxon>
        <taxon>indigoferoid/millettioid clade</taxon>
        <taxon>Phaseoleae</taxon>
        <taxon>Glycine</taxon>
        <taxon>Glycine subgen. Soja</taxon>
    </lineage>
</organism>
<feature type="non-terminal residue" evidence="1">
    <location>
        <position position="105"/>
    </location>
</feature>
<dbReference type="EMBL" id="KN663817">
    <property type="protein sequence ID" value="KHN11212.1"/>
    <property type="molecule type" value="Genomic_DNA"/>
</dbReference>
<gene>
    <name evidence="1" type="ORF">glysoja_034441</name>
</gene>
<reference evidence="1" key="1">
    <citation type="submission" date="2014-07" db="EMBL/GenBank/DDBJ databases">
        <title>Identification of a novel salt tolerance gene in wild soybean by whole-genome sequencing.</title>
        <authorList>
            <person name="Lam H.-M."/>
            <person name="Qi X."/>
            <person name="Li M.-W."/>
            <person name="Liu X."/>
            <person name="Xie M."/>
            <person name="Ni M."/>
            <person name="Xu X."/>
        </authorList>
    </citation>
    <scope>NUCLEOTIDE SEQUENCE [LARGE SCALE GENOMIC DNA]</scope>
    <source>
        <tissue evidence="1">Root</tissue>
    </source>
</reference>
<evidence type="ECO:0000313" key="1">
    <source>
        <dbReference type="EMBL" id="KHN11212.1"/>
    </source>
</evidence>
<name>A0A0B2PUL3_GLYSO</name>
<feature type="non-terminal residue" evidence="1">
    <location>
        <position position="1"/>
    </location>
</feature>
<dbReference type="Proteomes" id="UP000053555">
    <property type="component" value="Unassembled WGS sequence"/>
</dbReference>